<feature type="transmembrane region" description="Helical" evidence="1">
    <location>
        <begin position="53"/>
        <end position="76"/>
    </location>
</feature>
<protein>
    <submittedName>
        <fullName evidence="3">ANK-REP-REGION domain-containing protein</fullName>
    </submittedName>
</protein>
<sequence>MSSPDSVPSIDIGSTYGALLIGVYFAIFFQGILTVQAYIYYDSFPDDSRGMKVLVAIVWLFDFVHLVLICQTEYHYLVTNWGNQQALLETTIPLDLHLILLTLASLTCQAFFLNRVWKFSRNLFMTAFLGAACLSTGIIDIVIATQTVRGKSVETILSHIFQAEVIAVFTVGAAADMAIAMILVWYLRREMSSFERIKSLVTRLIQYTIATGLVTSLLALGCLVAYVLSLDSLIFLAMHFSLGRMYTNALLATLNSRRTMRARLALQPEIRWTATSGMPSAPQFAAQPEVTQDFAMKSVDEQETSKSSQGGFDSVEAMRLHSTV</sequence>
<reference evidence="3" key="1">
    <citation type="submission" date="2020-05" db="EMBL/GenBank/DDBJ databases">
        <title>Mycena genomes resolve the evolution of fungal bioluminescence.</title>
        <authorList>
            <person name="Tsai I.J."/>
        </authorList>
    </citation>
    <scope>NUCLEOTIDE SEQUENCE</scope>
    <source>
        <strain evidence="3">CCC161011</strain>
    </source>
</reference>
<feature type="transmembrane region" description="Helical" evidence="1">
    <location>
        <begin position="234"/>
        <end position="254"/>
    </location>
</feature>
<proteinExistence type="predicted"/>
<dbReference type="PANTHER" id="PTHR40465">
    <property type="entry name" value="CHROMOSOME 1, WHOLE GENOME SHOTGUN SEQUENCE"/>
    <property type="match status" value="1"/>
</dbReference>
<feature type="transmembrane region" description="Helical" evidence="1">
    <location>
        <begin position="165"/>
        <end position="187"/>
    </location>
</feature>
<gene>
    <name evidence="3" type="ORF">MVEN_01289500</name>
</gene>
<dbReference type="OrthoDB" id="2745105at2759"/>
<dbReference type="Pfam" id="PF20152">
    <property type="entry name" value="DUF6534"/>
    <property type="match status" value="1"/>
</dbReference>
<comment type="caution">
    <text evidence="3">The sequence shown here is derived from an EMBL/GenBank/DDBJ whole genome shotgun (WGS) entry which is preliminary data.</text>
</comment>
<feature type="transmembrane region" description="Helical" evidence="1">
    <location>
        <begin position="16"/>
        <end position="41"/>
    </location>
</feature>
<evidence type="ECO:0000259" key="2">
    <source>
        <dbReference type="Pfam" id="PF20152"/>
    </source>
</evidence>
<dbReference type="EMBL" id="JACAZI010000010">
    <property type="protein sequence ID" value="KAF7349889.1"/>
    <property type="molecule type" value="Genomic_DNA"/>
</dbReference>
<dbReference type="PANTHER" id="PTHR40465:SF1">
    <property type="entry name" value="DUF6534 DOMAIN-CONTAINING PROTEIN"/>
    <property type="match status" value="1"/>
</dbReference>
<feature type="domain" description="DUF6534" evidence="2">
    <location>
        <begin position="173"/>
        <end position="258"/>
    </location>
</feature>
<keyword evidence="4" id="KW-1185">Reference proteome</keyword>
<feature type="transmembrane region" description="Helical" evidence="1">
    <location>
        <begin position="207"/>
        <end position="228"/>
    </location>
</feature>
<dbReference type="AlphaFoldDB" id="A0A8H6Y014"/>
<name>A0A8H6Y014_9AGAR</name>
<feature type="transmembrane region" description="Helical" evidence="1">
    <location>
        <begin position="96"/>
        <end position="116"/>
    </location>
</feature>
<keyword evidence="1" id="KW-1133">Transmembrane helix</keyword>
<accession>A0A8H6Y014</accession>
<keyword evidence="1" id="KW-0812">Transmembrane</keyword>
<dbReference type="Proteomes" id="UP000620124">
    <property type="component" value="Unassembled WGS sequence"/>
</dbReference>
<dbReference type="InterPro" id="IPR045339">
    <property type="entry name" value="DUF6534"/>
</dbReference>
<evidence type="ECO:0000313" key="4">
    <source>
        <dbReference type="Proteomes" id="UP000620124"/>
    </source>
</evidence>
<evidence type="ECO:0000256" key="1">
    <source>
        <dbReference type="SAM" id="Phobius"/>
    </source>
</evidence>
<feature type="transmembrane region" description="Helical" evidence="1">
    <location>
        <begin position="123"/>
        <end position="145"/>
    </location>
</feature>
<organism evidence="3 4">
    <name type="scientific">Mycena venus</name>
    <dbReference type="NCBI Taxonomy" id="2733690"/>
    <lineage>
        <taxon>Eukaryota</taxon>
        <taxon>Fungi</taxon>
        <taxon>Dikarya</taxon>
        <taxon>Basidiomycota</taxon>
        <taxon>Agaricomycotina</taxon>
        <taxon>Agaricomycetes</taxon>
        <taxon>Agaricomycetidae</taxon>
        <taxon>Agaricales</taxon>
        <taxon>Marasmiineae</taxon>
        <taxon>Mycenaceae</taxon>
        <taxon>Mycena</taxon>
    </lineage>
</organism>
<keyword evidence="1" id="KW-0472">Membrane</keyword>
<evidence type="ECO:0000313" key="3">
    <source>
        <dbReference type="EMBL" id="KAF7349889.1"/>
    </source>
</evidence>